<sequence>MKGGSGGIWVLILHDAVLLLMIMSQCIVLVTGDVRVLNDSGLFLRVSVKKSSGIPKQSIIMTPGPPAYDHNFTVAAGKVGTFTFVQVTSAKVKIADGKTVILLQQQLSGTSGPGLYGYLDNTLGAPIFGPI</sequence>
<keyword evidence="1" id="KW-0812">Transmembrane</keyword>
<accession>A0ABP0TWX7</accession>
<evidence type="ECO:0000313" key="3">
    <source>
        <dbReference type="Proteomes" id="UP001497512"/>
    </source>
</evidence>
<keyword evidence="1" id="KW-1133">Transmembrane helix</keyword>
<organism evidence="2 3">
    <name type="scientific">Sphagnum troendelagicum</name>
    <dbReference type="NCBI Taxonomy" id="128251"/>
    <lineage>
        <taxon>Eukaryota</taxon>
        <taxon>Viridiplantae</taxon>
        <taxon>Streptophyta</taxon>
        <taxon>Embryophyta</taxon>
        <taxon>Bryophyta</taxon>
        <taxon>Sphagnophytina</taxon>
        <taxon>Sphagnopsida</taxon>
        <taxon>Sphagnales</taxon>
        <taxon>Sphagnaceae</taxon>
        <taxon>Sphagnum</taxon>
    </lineage>
</organism>
<name>A0ABP0TWX7_9BRYO</name>
<keyword evidence="1" id="KW-0472">Membrane</keyword>
<proteinExistence type="predicted"/>
<dbReference type="EMBL" id="OZ019907">
    <property type="protein sequence ID" value="CAK9207065.1"/>
    <property type="molecule type" value="Genomic_DNA"/>
</dbReference>
<evidence type="ECO:0000256" key="1">
    <source>
        <dbReference type="SAM" id="Phobius"/>
    </source>
</evidence>
<keyword evidence="3" id="KW-1185">Reference proteome</keyword>
<feature type="transmembrane region" description="Helical" evidence="1">
    <location>
        <begin position="6"/>
        <end position="30"/>
    </location>
</feature>
<dbReference type="Proteomes" id="UP001497512">
    <property type="component" value="Chromosome 15"/>
</dbReference>
<reference evidence="2" key="1">
    <citation type="submission" date="2024-02" db="EMBL/GenBank/DDBJ databases">
        <authorList>
            <consortium name="ELIXIR-Norway"/>
            <consortium name="Elixir Norway"/>
        </authorList>
    </citation>
    <scope>NUCLEOTIDE SEQUENCE</scope>
</reference>
<gene>
    <name evidence="2" type="ORF">CSSPTR1EN2_LOCUS8662</name>
</gene>
<evidence type="ECO:0000313" key="2">
    <source>
        <dbReference type="EMBL" id="CAK9207065.1"/>
    </source>
</evidence>
<protein>
    <submittedName>
        <fullName evidence="2">Uncharacterized protein</fullName>
    </submittedName>
</protein>